<dbReference type="InterPro" id="IPR036457">
    <property type="entry name" value="PPM-type-like_dom_sf"/>
</dbReference>
<evidence type="ECO:0000313" key="3">
    <source>
        <dbReference type="Proteomes" id="UP000265497"/>
    </source>
</evidence>
<dbReference type="Proteomes" id="UP000265497">
    <property type="component" value="Unassembled WGS sequence"/>
</dbReference>
<accession>A0A3A1YMR0</accession>
<evidence type="ECO:0000313" key="2">
    <source>
        <dbReference type="EMBL" id="RIY37554.1"/>
    </source>
</evidence>
<dbReference type="AlphaFoldDB" id="A0A3A1YMR0"/>
<organism evidence="2 3">
    <name type="scientific">Capnocytophaga canis</name>
    <dbReference type="NCBI Taxonomy" id="1848903"/>
    <lineage>
        <taxon>Bacteria</taxon>
        <taxon>Pseudomonadati</taxon>
        <taxon>Bacteroidota</taxon>
        <taxon>Flavobacteriia</taxon>
        <taxon>Flavobacteriales</taxon>
        <taxon>Flavobacteriaceae</taxon>
        <taxon>Capnocytophaga</taxon>
    </lineage>
</organism>
<dbReference type="SUPFAM" id="SSF81606">
    <property type="entry name" value="PP2C-like"/>
    <property type="match status" value="1"/>
</dbReference>
<comment type="caution">
    <text evidence="2">The sequence shown here is derived from an EMBL/GenBank/DDBJ whole genome shotgun (WGS) entry which is preliminary data.</text>
</comment>
<dbReference type="RefSeq" id="WP_119652163.1">
    <property type="nucleotide sequence ID" value="NZ_NSDI01000002.1"/>
</dbReference>
<protein>
    <recommendedName>
        <fullName evidence="1">PPM-type phosphatase domain-containing protein</fullName>
    </recommendedName>
</protein>
<sequence length="459" mass="53156">MEKFVKKILENNNITSSKVVDKVVSRLLTSAKVEEIYKSISSLNNQVMDIFNKYKDSEEFKEYHLVIPNANAKNEYSYSFEISQFPNIKIKEIRSLDTLGLSFDNQTNILSGKPMIATQVELQIVFYNKKDENKNEEIKTVHFVVNADPKDLWKNIPSSKDIRYWKEDDDVYADDFLDRKIVIASKRGRSHAHEGTTRDDHFATQKLYDGWEIVAVADGAGSAKFARKGSEIATTFICDRFNNENIIKSISDLVASFYKEETPQPDIKSSIFNLLYKEVVSLYNYLNEFVSKEEISMKDLNTTLIFALVKKFEFGYVILTFGVGDCPICVVNEEKSEVKLLNKLDVGEYGGGTRFITMSEIFTNQGAFPMSHRFGIHRIENFSKLFLMTDGIYDPKFVVESKLEYWDTWKNFLLDIDGQNEDKTKVDFTNETEIKYQLLKWMDFWSKGNHDDRTLAIIY</sequence>
<proteinExistence type="predicted"/>
<dbReference type="Gene3D" id="3.60.40.10">
    <property type="entry name" value="PPM-type phosphatase domain"/>
    <property type="match status" value="1"/>
</dbReference>
<feature type="domain" description="PPM-type phosphatase" evidence="1">
    <location>
        <begin position="187"/>
        <end position="406"/>
    </location>
</feature>
<name>A0A3A1YMR0_9FLAO</name>
<gene>
    <name evidence="2" type="ORF">CKY20_02315</name>
</gene>
<reference evidence="2 3" key="1">
    <citation type="submission" date="2017-08" db="EMBL/GenBank/DDBJ databases">
        <title>Capnocytophaga canis 17-158 assembly.</title>
        <authorList>
            <person name="Gulvik C.A."/>
        </authorList>
    </citation>
    <scope>NUCLEOTIDE SEQUENCE [LARGE SCALE GENOMIC DNA]</scope>
    <source>
        <strain evidence="2 3">17-158</strain>
    </source>
</reference>
<dbReference type="InterPro" id="IPR001932">
    <property type="entry name" value="PPM-type_phosphatase-like_dom"/>
</dbReference>
<evidence type="ECO:0000259" key="1">
    <source>
        <dbReference type="Pfam" id="PF13672"/>
    </source>
</evidence>
<dbReference type="Pfam" id="PF13672">
    <property type="entry name" value="PP2C_2"/>
    <property type="match status" value="1"/>
</dbReference>
<dbReference type="EMBL" id="NSDI01000002">
    <property type="protein sequence ID" value="RIY37554.1"/>
    <property type="molecule type" value="Genomic_DNA"/>
</dbReference>